<dbReference type="Proteomes" id="UP000235826">
    <property type="component" value="Chromosome"/>
</dbReference>
<reference evidence="1 2" key="1">
    <citation type="submission" date="2018-01" db="EMBL/GenBank/DDBJ databases">
        <title>Complete genome sequence of Flavivirga eckloniae ECD14 isolated from seaweed Ecklonia cava.</title>
        <authorList>
            <person name="Lee J.H."/>
            <person name="Baik K.S."/>
            <person name="Seong C.N."/>
        </authorList>
    </citation>
    <scope>NUCLEOTIDE SEQUENCE [LARGE SCALE GENOMIC DNA]</scope>
    <source>
        <strain evidence="1 2">ECD14</strain>
    </source>
</reference>
<gene>
    <name evidence="1" type="ORF">C1H87_12110</name>
</gene>
<dbReference type="AlphaFoldDB" id="A0A2K9PQR9"/>
<organism evidence="1 2">
    <name type="scientific">Flavivirga eckloniae</name>
    <dbReference type="NCBI Taxonomy" id="1803846"/>
    <lineage>
        <taxon>Bacteria</taxon>
        <taxon>Pseudomonadati</taxon>
        <taxon>Bacteroidota</taxon>
        <taxon>Flavobacteriia</taxon>
        <taxon>Flavobacteriales</taxon>
        <taxon>Flavobacteriaceae</taxon>
        <taxon>Flavivirga</taxon>
    </lineage>
</organism>
<dbReference type="EMBL" id="CP025791">
    <property type="protein sequence ID" value="AUP79412.1"/>
    <property type="molecule type" value="Genomic_DNA"/>
</dbReference>
<dbReference type="KEGG" id="fek:C1H87_12110"/>
<evidence type="ECO:0000313" key="1">
    <source>
        <dbReference type="EMBL" id="AUP79412.1"/>
    </source>
</evidence>
<dbReference type="RefSeq" id="WP_102756067.1">
    <property type="nucleotide sequence ID" value="NZ_CP025791.1"/>
</dbReference>
<keyword evidence="2" id="KW-1185">Reference proteome</keyword>
<accession>A0A2K9PQR9</accession>
<sequence>MEVLFRLISAAKPLHTIKKITKDGTNFPNPPKGFKIDSTGKVYTDATHELPSGNYIATISTKDELNRGIKCYYWQLILI</sequence>
<evidence type="ECO:0000313" key="2">
    <source>
        <dbReference type="Proteomes" id="UP000235826"/>
    </source>
</evidence>
<protein>
    <submittedName>
        <fullName evidence="1">Uncharacterized protein</fullName>
    </submittedName>
</protein>
<proteinExistence type="predicted"/>
<name>A0A2K9PQR9_9FLAO</name>